<dbReference type="AlphaFoldDB" id="A0A2N3UBR3"/>
<dbReference type="Proteomes" id="UP000233782">
    <property type="component" value="Unassembled WGS sequence"/>
</dbReference>
<keyword evidence="2" id="KW-1185">Reference proteome</keyword>
<sequence>MLASFYGLQEISVGQLLMHLLNLLRRYSLD</sequence>
<accession>A0A2N3UBR3</accession>
<evidence type="ECO:0000313" key="1">
    <source>
        <dbReference type="EMBL" id="PKV66802.1"/>
    </source>
</evidence>
<reference evidence="1 2" key="1">
    <citation type="submission" date="2017-12" db="EMBL/GenBank/DDBJ databases">
        <title>Genomic Encyclopedia of Type Strains, Phase III (KMG-III): the genomes of soil and plant-associated and newly described type strains.</title>
        <authorList>
            <person name="Whitman W."/>
        </authorList>
    </citation>
    <scope>NUCLEOTIDE SEQUENCE [LARGE SCALE GENOMIC DNA]</scope>
    <source>
        <strain evidence="1 2">LP43</strain>
    </source>
</reference>
<protein>
    <submittedName>
        <fullName evidence="1">Uncharacterized protein</fullName>
    </submittedName>
</protein>
<comment type="caution">
    <text evidence="1">The sequence shown here is derived from an EMBL/GenBank/DDBJ whole genome shotgun (WGS) entry which is preliminary data.</text>
</comment>
<gene>
    <name evidence="1" type="ORF">BD749_1936</name>
</gene>
<evidence type="ECO:0000313" key="2">
    <source>
        <dbReference type="Proteomes" id="UP000233782"/>
    </source>
</evidence>
<dbReference type="EMBL" id="PJMU01000002">
    <property type="protein sequence ID" value="PKV66802.1"/>
    <property type="molecule type" value="Genomic_DNA"/>
</dbReference>
<name>A0A2N3UBR3_9BACT</name>
<organism evidence="1 2">
    <name type="scientific">Pontibacter ramchanderi</name>
    <dbReference type="NCBI Taxonomy" id="1179743"/>
    <lineage>
        <taxon>Bacteria</taxon>
        <taxon>Pseudomonadati</taxon>
        <taxon>Bacteroidota</taxon>
        <taxon>Cytophagia</taxon>
        <taxon>Cytophagales</taxon>
        <taxon>Hymenobacteraceae</taxon>
        <taxon>Pontibacter</taxon>
    </lineage>
</organism>
<proteinExistence type="predicted"/>